<sequence>MRLPDVPVAAGHGHVGLVEAERGGAGHGGEVHVAVDEAWAEVATVEIDLDDVGRRREDGIGVAARGLDRVNEPVAQHDGLAGDDAAIGGVDNIGVV</sequence>
<evidence type="ECO:0000313" key="1">
    <source>
        <dbReference type="EMBL" id="KGQ07700.1"/>
    </source>
</evidence>
<comment type="caution">
    <text evidence="1">The sequence shown here is derived from an EMBL/GenBank/DDBJ whole genome shotgun (WGS) entry which is preliminary data.</text>
</comment>
<protein>
    <submittedName>
        <fullName evidence="1">Uncharacterized protein</fullName>
    </submittedName>
</protein>
<organism evidence="1 2">
    <name type="scientific">Beauveria bassiana D1-5</name>
    <dbReference type="NCBI Taxonomy" id="1245745"/>
    <lineage>
        <taxon>Eukaryota</taxon>
        <taxon>Fungi</taxon>
        <taxon>Dikarya</taxon>
        <taxon>Ascomycota</taxon>
        <taxon>Pezizomycotina</taxon>
        <taxon>Sordariomycetes</taxon>
        <taxon>Hypocreomycetidae</taxon>
        <taxon>Hypocreales</taxon>
        <taxon>Cordycipitaceae</taxon>
        <taxon>Beauveria</taxon>
    </lineage>
</organism>
<name>A0A0A2VNJ5_BEABA</name>
<gene>
    <name evidence="1" type="ORF">BBAD15_g6984</name>
</gene>
<reference evidence="1 2" key="1">
    <citation type="submission" date="2012-10" db="EMBL/GenBank/DDBJ databases">
        <title>Genome sequencing and analysis of entomopathogenic fungi Beauveria bassiana D1-5.</title>
        <authorList>
            <person name="Li Q."/>
            <person name="Wang L."/>
            <person name="Zhang Z."/>
            <person name="Wang Q."/>
            <person name="Ren J."/>
            <person name="Wang M."/>
            <person name="Xu W."/>
            <person name="Wang J."/>
            <person name="Lu Y."/>
            <person name="Du Q."/>
            <person name="Sun Z."/>
        </authorList>
    </citation>
    <scope>NUCLEOTIDE SEQUENCE [LARGE SCALE GENOMIC DNA]</scope>
    <source>
        <strain evidence="1 2">D1-5</strain>
    </source>
</reference>
<dbReference type="AlphaFoldDB" id="A0A0A2VNJ5"/>
<dbReference type="HOGENOM" id="CLU_2359393_0_0_1"/>
<dbReference type="EMBL" id="ANFO01000655">
    <property type="protein sequence ID" value="KGQ07700.1"/>
    <property type="molecule type" value="Genomic_DNA"/>
</dbReference>
<proteinExistence type="predicted"/>
<dbReference type="Proteomes" id="UP000030106">
    <property type="component" value="Unassembled WGS sequence"/>
</dbReference>
<accession>A0A0A2VNJ5</accession>
<evidence type="ECO:0000313" key="2">
    <source>
        <dbReference type="Proteomes" id="UP000030106"/>
    </source>
</evidence>